<accession>A0AA88MZ80</accession>
<organism evidence="1 2">
    <name type="scientific">Channa striata</name>
    <name type="common">Snakehead murrel</name>
    <name type="synonym">Ophicephalus striatus</name>
    <dbReference type="NCBI Taxonomy" id="64152"/>
    <lineage>
        <taxon>Eukaryota</taxon>
        <taxon>Metazoa</taxon>
        <taxon>Chordata</taxon>
        <taxon>Craniata</taxon>
        <taxon>Vertebrata</taxon>
        <taxon>Euteleostomi</taxon>
        <taxon>Actinopterygii</taxon>
        <taxon>Neopterygii</taxon>
        <taxon>Teleostei</taxon>
        <taxon>Neoteleostei</taxon>
        <taxon>Acanthomorphata</taxon>
        <taxon>Anabantaria</taxon>
        <taxon>Anabantiformes</taxon>
        <taxon>Channoidei</taxon>
        <taxon>Channidae</taxon>
        <taxon>Channa</taxon>
    </lineage>
</organism>
<dbReference type="EMBL" id="JAUPFM010000007">
    <property type="protein sequence ID" value="KAK2847132.1"/>
    <property type="molecule type" value="Genomic_DNA"/>
</dbReference>
<name>A0AA88MZ80_CHASR</name>
<dbReference type="Proteomes" id="UP001187415">
    <property type="component" value="Unassembled WGS sequence"/>
</dbReference>
<comment type="caution">
    <text evidence="1">The sequence shown here is derived from an EMBL/GenBank/DDBJ whole genome shotgun (WGS) entry which is preliminary data.</text>
</comment>
<keyword evidence="2" id="KW-1185">Reference proteome</keyword>
<evidence type="ECO:0000313" key="2">
    <source>
        <dbReference type="Proteomes" id="UP001187415"/>
    </source>
</evidence>
<proteinExistence type="predicted"/>
<evidence type="ECO:0000313" key="1">
    <source>
        <dbReference type="EMBL" id="KAK2847132.1"/>
    </source>
</evidence>
<dbReference type="AlphaFoldDB" id="A0AA88MZ80"/>
<protein>
    <submittedName>
        <fullName evidence="1">Uncharacterized protein</fullName>
    </submittedName>
</protein>
<gene>
    <name evidence="1" type="ORF">Q5P01_010131</name>
</gene>
<reference evidence="1" key="1">
    <citation type="submission" date="2023-07" db="EMBL/GenBank/DDBJ databases">
        <title>Chromosome-level Genome Assembly of Striped Snakehead (Channa striata).</title>
        <authorList>
            <person name="Liu H."/>
        </authorList>
    </citation>
    <scope>NUCLEOTIDE SEQUENCE</scope>
    <source>
        <strain evidence="1">Gz</strain>
        <tissue evidence="1">Muscle</tissue>
    </source>
</reference>
<sequence length="67" mass="7577">MLVSDRRCATETQETHIGFLLVYSSPGKHDDQHNDFSAQLLHDIKEPEKALKRISCDSGLHPKTTTE</sequence>